<dbReference type="GO" id="GO:0005634">
    <property type="term" value="C:nucleus"/>
    <property type="evidence" value="ECO:0007669"/>
    <property type="project" value="UniProtKB-SubCell"/>
</dbReference>
<comment type="caution">
    <text evidence="10">The sequence shown here is derived from an EMBL/GenBank/DDBJ whole genome shotgun (WGS) entry which is preliminary data.</text>
</comment>
<dbReference type="Pfam" id="PF13894">
    <property type="entry name" value="zf-C2H2_4"/>
    <property type="match status" value="1"/>
</dbReference>
<dbReference type="Proteomes" id="UP000198287">
    <property type="component" value="Unassembled WGS sequence"/>
</dbReference>
<evidence type="ECO:0000256" key="5">
    <source>
        <dbReference type="ARBA" id="ARBA00023015"/>
    </source>
</evidence>
<dbReference type="SMART" id="SM00355">
    <property type="entry name" value="ZnF_C2H2"/>
    <property type="match status" value="5"/>
</dbReference>
<comment type="subcellular location">
    <subcellularLocation>
        <location evidence="1">Nucleus</location>
    </subcellularLocation>
</comment>
<dbReference type="GO" id="GO:0008270">
    <property type="term" value="F:zinc ion binding"/>
    <property type="evidence" value="ECO:0007669"/>
    <property type="project" value="UniProtKB-KW"/>
</dbReference>
<dbReference type="GO" id="GO:0006357">
    <property type="term" value="P:regulation of transcription by RNA polymerase II"/>
    <property type="evidence" value="ECO:0007669"/>
    <property type="project" value="TreeGrafter"/>
</dbReference>
<dbReference type="Pfam" id="PF00096">
    <property type="entry name" value="zf-C2H2"/>
    <property type="match status" value="4"/>
</dbReference>
<evidence type="ECO:0000256" key="4">
    <source>
        <dbReference type="ARBA" id="ARBA00022833"/>
    </source>
</evidence>
<keyword evidence="4" id="KW-0862">Zinc</keyword>
<name>A0A226EGE4_FOLCA</name>
<dbReference type="EMBL" id="LNIX01000004">
    <property type="protein sequence ID" value="OXA56479.1"/>
    <property type="molecule type" value="Genomic_DNA"/>
</dbReference>
<keyword evidence="11" id="KW-1185">Reference proteome</keyword>
<evidence type="ECO:0000256" key="2">
    <source>
        <dbReference type="ARBA" id="ARBA00022723"/>
    </source>
</evidence>
<evidence type="ECO:0000259" key="9">
    <source>
        <dbReference type="PROSITE" id="PS50157"/>
    </source>
</evidence>
<dbReference type="SUPFAM" id="SSF57667">
    <property type="entry name" value="beta-beta-alpha zinc fingers"/>
    <property type="match status" value="2"/>
</dbReference>
<dbReference type="InterPro" id="IPR013087">
    <property type="entry name" value="Znf_C2H2_type"/>
</dbReference>
<keyword evidence="5" id="KW-0805">Transcription regulation</keyword>
<dbReference type="AlphaFoldDB" id="A0A226EGE4"/>
<protein>
    <submittedName>
        <fullName evidence="10">Protein glass</fullName>
    </submittedName>
</protein>
<dbReference type="PROSITE" id="PS00028">
    <property type="entry name" value="ZINC_FINGER_C2H2_1"/>
    <property type="match status" value="4"/>
</dbReference>
<dbReference type="Gene3D" id="3.30.160.60">
    <property type="entry name" value="Classic Zinc Finger"/>
    <property type="match status" value="4"/>
</dbReference>
<accession>A0A226EGE4</accession>
<dbReference type="PANTHER" id="PTHR46179">
    <property type="entry name" value="ZINC FINGER PROTEIN"/>
    <property type="match status" value="1"/>
</dbReference>
<keyword evidence="6" id="KW-0804">Transcription</keyword>
<feature type="domain" description="C2H2-type" evidence="9">
    <location>
        <begin position="116"/>
        <end position="144"/>
    </location>
</feature>
<evidence type="ECO:0000256" key="6">
    <source>
        <dbReference type="ARBA" id="ARBA00023163"/>
    </source>
</evidence>
<proteinExistence type="predicted"/>
<feature type="domain" description="C2H2-type" evidence="9">
    <location>
        <begin position="144"/>
        <end position="172"/>
    </location>
</feature>
<keyword evidence="3 8" id="KW-0863">Zinc-finger</keyword>
<dbReference type="InterPro" id="IPR051061">
    <property type="entry name" value="Zinc_finger_trans_reg"/>
</dbReference>
<evidence type="ECO:0000256" key="3">
    <source>
        <dbReference type="ARBA" id="ARBA00022771"/>
    </source>
</evidence>
<evidence type="ECO:0000313" key="11">
    <source>
        <dbReference type="Proteomes" id="UP000198287"/>
    </source>
</evidence>
<dbReference type="InterPro" id="IPR036236">
    <property type="entry name" value="Znf_C2H2_sf"/>
</dbReference>
<keyword evidence="7" id="KW-0539">Nucleus</keyword>
<evidence type="ECO:0000313" key="10">
    <source>
        <dbReference type="EMBL" id="OXA56479.1"/>
    </source>
</evidence>
<feature type="domain" description="C2H2-type" evidence="9">
    <location>
        <begin position="86"/>
        <end position="114"/>
    </location>
</feature>
<keyword evidence="2" id="KW-0479">Metal-binding</keyword>
<dbReference type="OrthoDB" id="6628799at2759"/>
<evidence type="ECO:0000256" key="1">
    <source>
        <dbReference type="ARBA" id="ARBA00004123"/>
    </source>
</evidence>
<dbReference type="PANTHER" id="PTHR46179:SF13">
    <property type="entry name" value="C2H2-TYPE DOMAIN-CONTAINING PROTEIN"/>
    <property type="match status" value="1"/>
</dbReference>
<evidence type="ECO:0000256" key="8">
    <source>
        <dbReference type="PROSITE-ProRule" id="PRU00042"/>
    </source>
</evidence>
<gene>
    <name evidence="10" type="ORF">Fcan01_09997</name>
</gene>
<reference evidence="10 11" key="1">
    <citation type="submission" date="2015-12" db="EMBL/GenBank/DDBJ databases">
        <title>The genome of Folsomia candida.</title>
        <authorList>
            <person name="Faddeeva A."/>
            <person name="Derks M.F."/>
            <person name="Anvar Y."/>
            <person name="Smit S."/>
            <person name="Van Straalen N."/>
            <person name="Roelofs D."/>
        </authorList>
    </citation>
    <scope>NUCLEOTIDE SEQUENCE [LARGE SCALE GENOMIC DNA]</scope>
    <source>
        <strain evidence="10 11">VU population</strain>
        <tissue evidence="10">Whole body</tissue>
    </source>
</reference>
<sequence>MEDFSFAIGGVKQEIKTDRYKCRICRKVYANRNSLSIHIKNKHKIANKYICPHCEYDYTTKADLQRHLEKKVCAIKTDKNGKAIIFNCKHCPREFGSKIALTLHMKRVHENEFGKFMCTVCEKKFGTRNHMKKHMRTIHSIKKYTCTFCDLKFNQEENLQAHIKTRHSDDATTRQQEKFDKLTTSQRNLNAYLACNLPNEVIRDVTNKTTEKYYLKLTTRQKCRIELYKMFKPKCMNDVVEVPHKHDYCFTFDKEDGTYKYQERIPDSEEFKVYCYVWRDGTTYEIIDVYIGLTVLTPLEATKSKWYRLVQWGNNKDTIVKGCSDRSLFEAGHFFCAEEAFFVDGLIADCKEAGQQLKWIARGESGSICSFNPKECYILLQRYLGQIKYSMRKGSDVWSKLRLFPDMTLDNLVQNEFHVDLKRYMDLVKGNPIENQPGLLNILLVIFTVSLSPTQGLIYKSDSNSYLVKCVKF</sequence>
<dbReference type="PROSITE" id="PS50157">
    <property type="entry name" value="ZINC_FINGER_C2H2_2"/>
    <property type="match status" value="4"/>
</dbReference>
<feature type="domain" description="C2H2-type" evidence="9">
    <location>
        <begin position="20"/>
        <end position="43"/>
    </location>
</feature>
<organism evidence="10 11">
    <name type="scientific">Folsomia candida</name>
    <name type="common">Springtail</name>
    <dbReference type="NCBI Taxonomy" id="158441"/>
    <lineage>
        <taxon>Eukaryota</taxon>
        <taxon>Metazoa</taxon>
        <taxon>Ecdysozoa</taxon>
        <taxon>Arthropoda</taxon>
        <taxon>Hexapoda</taxon>
        <taxon>Collembola</taxon>
        <taxon>Entomobryomorpha</taxon>
        <taxon>Isotomoidea</taxon>
        <taxon>Isotomidae</taxon>
        <taxon>Proisotominae</taxon>
        <taxon>Folsomia</taxon>
    </lineage>
</organism>
<evidence type="ECO:0000256" key="7">
    <source>
        <dbReference type="ARBA" id="ARBA00023242"/>
    </source>
</evidence>